<dbReference type="InterPro" id="IPR046826">
    <property type="entry name" value="PDH_N"/>
</dbReference>
<reference evidence="7" key="1">
    <citation type="journal article" date="2019" name="Genome Announc.">
        <title>Draft Genome Sequence of Pseudoalteromonas piscicida Strain 36Y ROTHPW, an Hypersaline Seawater Isolate from the South Coast of Sonora, Mexico.</title>
        <authorList>
            <person name="Sanchez-Diaz R."/>
            <person name="Molina-Garza Z.J."/>
            <person name="Cruz-Suarez L.E."/>
            <person name="Selvin J."/>
            <person name="Kiran G.S."/>
            <person name="Ibarra-Gamez J.C."/>
            <person name="Gomez-Gil B."/>
            <person name="Galaviz-Silva L."/>
        </authorList>
    </citation>
    <scope>NUCLEOTIDE SEQUENCE [LARGE SCALE GENOMIC DNA]</scope>
    <source>
        <strain evidence="7">36Y_RITHPW</strain>
    </source>
</reference>
<dbReference type="GO" id="GO:0046417">
    <property type="term" value="P:chorismate metabolic process"/>
    <property type="evidence" value="ECO:0007669"/>
    <property type="project" value="InterPro"/>
</dbReference>
<evidence type="ECO:0000313" key="6">
    <source>
        <dbReference type="EMBL" id="PCK32531.1"/>
    </source>
</evidence>
<dbReference type="InterPro" id="IPR036291">
    <property type="entry name" value="NAD(P)-bd_dom_sf"/>
</dbReference>
<gene>
    <name evidence="6" type="primary">tyrA</name>
    <name evidence="6" type="ORF">CEX98_06580</name>
</gene>
<dbReference type="EMBL" id="NKHF01000028">
    <property type="protein sequence ID" value="PCK32531.1"/>
    <property type="molecule type" value="Genomic_DNA"/>
</dbReference>
<keyword evidence="2" id="KW-0963">Cytoplasm</keyword>
<dbReference type="NCBIfam" id="NF008400">
    <property type="entry name" value="PRK11199.1"/>
    <property type="match status" value="1"/>
</dbReference>
<keyword evidence="3" id="KW-0175">Coiled coil</keyword>
<dbReference type="RefSeq" id="WP_099641314.1">
    <property type="nucleotide sequence ID" value="NZ_NKHF01000028.1"/>
</dbReference>
<dbReference type="UniPathway" id="UPA00122">
    <property type="reaction ID" value="UER00961"/>
</dbReference>
<dbReference type="PANTHER" id="PTHR21363:SF0">
    <property type="entry name" value="PREPHENATE DEHYDROGENASE [NADP(+)]"/>
    <property type="match status" value="1"/>
</dbReference>
<dbReference type="GO" id="GO:0004106">
    <property type="term" value="F:chorismate mutase activity"/>
    <property type="evidence" value="ECO:0007669"/>
    <property type="project" value="InterPro"/>
</dbReference>
<evidence type="ECO:0000256" key="2">
    <source>
        <dbReference type="PIRNR" id="PIRNR001499"/>
    </source>
</evidence>
<dbReference type="Gene3D" id="3.40.50.720">
    <property type="entry name" value="NAD(P)-binding Rossmann-like Domain"/>
    <property type="match status" value="1"/>
</dbReference>
<feature type="domain" description="Chorismate mutase" evidence="4">
    <location>
        <begin position="1"/>
        <end position="92"/>
    </location>
</feature>
<comment type="pathway">
    <text evidence="2">Metabolic intermediate biosynthesis; prephenate biosynthesis; prephenate from chorismate: step 1/1.</text>
</comment>
<dbReference type="SUPFAM" id="SSF51735">
    <property type="entry name" value="NAD(P)-binding Rossmann-fold domains"/>
    <property type="match status" value="1"/>
</dbReference>
<dbReference type="Pfam" id="PF20463">
    <property type="entry name" value="PDH_C"/>
    <property type="match status" value="1"/>
</dbReference>
<keyword evidence="2" id="KW-0520">NAD</keyword>
<dbReference type="InterPro" id="IPR003099">
    <property type="entry name" value="Prephen_DH"/>
</dbReference>
<feature type="coiled-coil region" evidence="3">
    <location>
        <begin position="14"/>
        <end position="41"/>
    </location>
</feature>
<dbReference type="OrthoDB" id="6198144at2"/>
<dbReference type="InterPro" id="IPR050812">
    <property type="entry name" value="Preph/Arog_dehydrog"/>
</dbReference>
<dbReference type="NCBIfam" id="TIGR01799">
    <property type="entry name" value="CM_T"/>
    <property type="match status" value="1"/>
</dbReference>
<dbReference type="Proteomes" id="UP000228621">
    <property type="component" value="Unassembled WGS sequence"/>
</dbReference>
<dbReference type="AlphaFoldDB" id="A0A2A5JTC3"/>
<accession>A0A2A5JTC3</accession>
<dbReference type="UniPathway" id="UPA00120">
    <property type="reaction ID" value="UER00203"/>
</dbReference>
<dbReference type="InterPro" id="IPR036979">
    <property type="entry name" value="CM_dom_sf"/>
</dbReference>
<comment type="pathway">
    <text evidence="2">Amino-acid biosynthesis; L-tyrosine biosynthesis; (4-hydroxyphenyl)pyruvate from prephenate (NAD(+) route): step 1/1.</text>
</comment>
<protein>
    <recommendedName>
        <fullName evidence="2">T-protein</fullName>
    </recommendedName>
</protein>
<evidence type="ECO:0000259" key="4">
    <source>
        <dbReference type="PROSITE" id="PS51168"/>
    </source>
</evidence>
<evidence type="ECO:0000313" key="7">
    <source>
        <dbReference type="Proteomes" id="UP000228621"/>
    </source>
</evidence>
<dbReference type="PROSITE" id="PS51176">
    <property type="entry name" value="PDH_ADH"/>
    <property type="match status" value="1"/>
</dbReference>
<dbReference type="SMART" id="SM00830">
    <property type="entry name" value="CM_2"/>
    <property type="match status" value="1"/>
</dbReference>
<dbReference type="GO" id="GO:0004665">
    <property type="term" value="F:prephenate dehydrogenase (NADP+) activity"/>
    <property type="evidence" value="ECO:0007669"/>
    <property type="project" value="InterPro"/>
</dbReference>
<dbReference type="Gene3D" id="1.10.3660.10">
    <property type="entry name" value="6-phosphogluconate dehydrogenase C-terminal like domain"/>
    <property type="match status" value="1"/>
</dbReference>
<keyword evidence="1 2" id="KW-0560">Oxidoreductase</keyword>
<sequence length="382" mass="42658">MNGANDLAAIRVAIDDCDSELVALLAKRKALTEQVGKIKQQKGAPLHVPKREAELIKARRVEAEANGVNPDLVEDILRRMMREAYENQQSELACAAPKMSPIVIVGGQGAMGKLFAKQFRRSGYEVRILDKDNQAEAAELMVDAKLVLVSVPINALEQVVNELPALPDDCILADITSVKQAPLKVLMNKHQGPVIGLHPMFGPDISHWVKQTIVVCEGRMPKQCEGLIKQLKIWGSQLVPMDAKKHDQSMQIIQVMRHLTTFVYGQFLSKQCHSLKELRSCSSPIYQLELMMVGRLFAQSPELYSDIMLAQFNDVEGLLASYQDTFEQTLTKLQQGDKEGLMQSFSQAKHYFSESAKHFLSQSRGLLNKANDAKVLDYEESI</sequence>
<keyword evidence="2" id="KW-0827">Tyrosine biosynthesis</keyword>
<organism evidence="6 7">
    <name type="scientific">Pseudoalteromonas piscicida</name>
    <dbReference type="NCBI Taxonomy" id="43662"/>
    <lineage>
        <taxon>Bacteria</taxon>
        <taxon>Pseudomonadati</taxon>
        <taxon>Pseudomonadota</taxon>
        <taxon>Gammaproteobacteria</taxon>
        <taxon>Alteromonadales</taxon>
        <taxon>Pseudoalteromonadaceae</taxon>
        <taxon>Pseudoalteromonas</taxon>
    </lineage>
</organism>
<dbReference type="InterPro" id="IPR036263">
    <property type="entry name" value="Chorismate_II_sf"/>
</dbReference>
<name>A0A2A5JTC3_PSEO7</name>
<dbReference type="InterPro" id="IPR046825">
    <property type="entry name" value="PDH_C"/>
</dbReference>
<comment type="caution">
    <text evidence="6">The sequence shown here is derived from an EMBL/GenBank/DDBJ whole genome shotgun (WGS) entry which is preliminary data.</text>
</comment>
<dbReference type="PROSITE" id="PS51168">
    <property type="entry name" value="CHORISMATE_MUT_2"/>
    <property type="match status" value="1"/>
</dbReference>
<dbReference type="GO" id="GO:0005737">
    <property type="term" value="C:cytoplasm"/>
    <property type="evidence" value="ECO:0007669"/>
    <property type="project" value="UniProtKB-SubCell"/>
</dbReference>
<dbReference type="PIRSF" id="PIRSF001499">
    <property type="entry name" value="Chor_mut_pdh_Tpr"/>
    <property type="match status" value="1"/>
</dbReference>
<dbReference type="InterPro" id="IPR011277">
    <property type="entry name" value="CM_T"/>
</dbReference>
<feature type="domain" description="Prephenate/arogenate dehydrogenase" evidence="5">
    <location>
        <begin position="100"/>
        <end position="363"/>
    </location>
</feature>
<evidence type="ECO:0000256" key="3">
    <source>
        <dbReference type="SAM" id="Coils"/>
    </source>
</evidence>
<dbReference type="InterPro" id="IPR002701">
    <property type="entry name" value="CM_II_prokaryot"/>
</dbReference>
<dbReference type="SUPFAM" id="SSF48179">
    <property type="entry name" value="6-phosphogluconate dehydrogenase C-terminal domain-like"/>
    <property type="match status" value="1"/>
</dbReference>
<dbReference type="SUPFAM" id="SSF48600">
    <property type="entry name" value="Chorismate mutase II"/>
    <property type="match status" value="1"/>
</dbReference>
<dbReference type="PANTHER" id="PTHR21363">
    <property type="entry name" value="PREPHENATE DEHYDROGENASE"/>
    <property type="match status" value="1"/>
</dbReference>
<dbReference type="GO" id="GO:0070403">
    <property type="term" value="F:NAD+ binding"/>
    <property type="evidence" value="ECO:0007669"/>
    <property type="project" value="InterPro"/>
</dbReference>
<evidence type="ECO:0000256" key="1">
    <source>
        <dbReference type="ARBA" id="ARBA00023002"/>
    </source>
</evidence>
<dbReference type="Pfam" id="PF01817">
    <property type="entry name" value="CM_2"/>
    <property type="match status" value="1"/>
</dbReference>
<keyword evidence="7" id="KW-1185">Reference proteome</keyword>
<dbReference type="GO" id="GO:0006571">
    <property type="term" value="P:tyrosine biosynthetic process"/>
    <property type="evidence" value="ECO:0007669"/>
    <property type="project" value="UniProtKB-UniPathway"/>
</dbReference>
<dbReference type="Pfam" id="PF02153">
    <property type="entry name" value="PDH_N"/>
    <property type="match status" value="1"/>
</dbReference>
<keyword evidence="2" id="KW-0057">Aromatic amino acid biosynthesis</keyword>
<keyword evidence="2 6" id="KW-0413">Isomerase</keyword>
<evidence type="ECO:0000259" key="5">
    <source>
        <dbReference type="PROSITE" id="PS51176"/>
    </source>
</evidence>
<dbReference type="InterPro" id="IPR008927">
    <property type="entry name" value="6-PGluconate_DH-like_C_sf"/>
</dbReference>
<proteinExistence type="predicted"/>
<dbReference type="GO" id="GO:0008977">
    <property type="term" value="F:prephenate dehydrogenase (NAD+) activity"/>
    <property type="evidence" value="ECO:0007669"/>
    <property type="project" value="InterPro"/>
</dbReference>
<comment type="subcellular location">
    <subcellularLocation>
        <location evidence="2">Cytoplasm</location>
    </subcellularLocation>
</comment>
<dbReference type="Gene3D" id="1.20.59.10">
    <property type="entry name" value="Chorismate mutase"/>
    <property type="match status" value="1"/>
</dbReference>
<keyword evidence="2" id="KW-0028">Amino-acid biosynthesis</keyword>
<dbReference type="InterPro" id="IPR008244">
    <property type="entry name" value="Chor_mut/prephenate_DH_T"/>
</dbReference>